<evidence type="ECO:0000256" key="4">
    <source>
        <dbReference type="ARBA" id="ARBA00023163"/>
    </source>
</evidence>
<keyword evidence="5" id="KW-0812">Transmembrane</keyword>
<dbReference type="SMART" id="SM00421">
    <property type="entry name" value="HTH_LUXR"/>
    <property type="match status" value="1"/>
</dbReference>
<dbReference type="SUPFAM" id="SSF88659">
    <property type="entry name" value="Sigma3 and sigma4 domains of RNA polymerase sigma factors"/>
    <property type="match status" value="1"/>
</dbReference>
<comment type="similarity">
    <text evidence="1">Belongs to the sigma-70 factor family. ECF subfamily.</text>
</comment>
<dbReference type="NCBIfam" id="TIGR02937">
    <property type="entry name" value="sigma70-ECF"/>
    <property type="match status" value="1"/>
</dbReference>
<dbReference type="InterPro" id="IPR000792">
    <property type="entry name" value="Tscrpt_reg_LuxR_C"/>
</dbReference>
<evidence type="ECO:0000313" key="8">
    <source>
        <dbReference type="Proteomes" id="UP000242818"/>
    </source>
</evidence>
<organism evidence="7 8">
    <name type="scientific">Chitinophaga costaii</name>
    <dbReference type="NCBI Taxonomy" id="1335309"/>
    <lineage>
        <taxon>Bacteria</taxon>
        <taxon>Pseudomonadati</taxon>
        <taxon>Bacteroidota</taxon>
        <taxon>Chitinophagia</taxon>
        <taxon>Chitinophagales</taxon>
        <taxon>Chitinophagaceae</taxon>
        <taxon>Chitinophaga</taxon>
    </lineage>
</organism>
<keyword evidence="2" id="KW-0805">Transcription regulation</keyword>
<keyword evidence="8" id="KW-1185">Reference proteome</keyword>
<keyword evidence="4" id="KW-0804">Transcription</keyword>
<dbReference type="InterPro" id="IPR014327">
    <property type="entry name" value="RNA_pol_sigma70_bacteroid"/>
</dbReference>
<evidence type="ECO:0000256" key="5">
    <source>
        <dbReference type="SAM" id="Phobius"/>
    </source>
</evidence>
<keyword evidence="3" id="KW-0731">Sigma factor</keyword>
<dbReference type="PANTHER" id="PTHR43133">
    <property type="entry name" value="RNA POLYMERASE ECF-TYPE SIGMA FACTO"/>
    <property type="match status" value="1"/>
</dbReference>
<dbReference type="InterPro" id="IPR039425">
    <property type="entry name" value="RNA_pol_sigma-70-like"/>
</dbReference>
<feature type="domain" description="HTH luxR-type" evidence="6">
    <location>
        <begin position="119"/>
        <end position="177"/>
    </location>
</feature>
<dbReference type="GO" id="GO:0006352">
    <property type="term" value="P:DNA-templated transcription initiation"/>
    <property type="evidence" value="ECO:0007669"/>
    <property type="project" value="InterPro"/>
</dbReference>
<dbReference type="InterPro" id="IPR014284">
    <property type="entry name" value="RNA_pol_sigma-70_dom"/>
</dbReference>
<feature type="transmembrane region" description="Helical" evidence="5">
    <location>
        <begin position="169"/>
        <end position="186"/>
    </location>
</feature>
<dbReference type="GO" id="GO:0003677">
    <property type="term" value="F:DNA binding"/>
    <property type="evidence" value="ECO:0007669"/>
    <property type="project" value="InterPro"/>
</dbReference>
<dbReference type="InterPro" id="IPR036388">
    <property type="entry name" value="WH-like_DNA-bd_sf"/>
</dbReference>
<dbReference type="EMBL" id="FMAR01000008">
    <property type="protein sequence ID" value="SCC42283.1"/>
    <property type="molecule type" value="Genomic_DNA"/>
</dbReference>
<sequence>MSDTFLSQAQLEYFFNKYYRSLCQISYSYVKDMDVAKDIVQDFFIKYWEKFNNQDILINFESYAHVAVKNRSLNHIKSEEVKLRHENKAQDVLYEPVLLPEDTPLNGTDQYKIKLLKAIDQLPAGQRTVFMMSAVDGLKYMEIAAQMNISINTVKTHIRKAYHTIRKSCTVSAILLILLAGITLFSKTTVFK</sequence>
<evidence type="ECO:0000259" key="6">
    <source>
        <dbReference type="SMART" id="SM00421"/>
    </source>
</evidence>
<dbReference type="OrthoDB" id="9772248at2"/>
<keyword evidence="5" id="KW-1133">Transmembrane helix</keyword>
<dbReference type="AlphaFoldDB" id="A0A1C4EFA0"/>
<reference evidence="7 8" key="1">
    <citation type="submission" date="2016-08" db="EMBL/GenBank/DDBJ databases">
        <authorList>
            <person name="Seilhamer J.J."/>
        </authorList>
    </citation>
    <scope>NUCLEOTIDE SEQUENCE [LARGE SCALE GENOMIC DNA]</scope>
    <source>
        <strain evidence="7 8">A37T2</strain>
    </source>
</reference>
<protein>
    <submittedName>
        <fullName evidence="7">RNA polymerase sigma-70 factor, ECF subfamily</fullName>
    </submittedName>
</protein>
<dbReference type="InterPro" id="IPR013324">
    <property type="entry name" value="RNA_pol_sigma_r3/r4-like"/>
</dbReference>
<gene>
    <name evidence="7" type="ORF">GA0116948_10868</name>
</gene>
<dbReference type="PANTHER" id="PTHR43133:SF46">
    <property type="entry name" value="RNA POLYMERASE SIGMA-70 FACTOR ECF SUBFAMILY"/>
    <property type="match status" value="1"/>
</dbReference>
<dbReference type="CDD" id="cd06171">
    <property type="entry name" value="Sigma70_r4"/>
    <property type="match status" value="1"/>
</dbReference>
<evidence type="ECO:0000256" key="2">
    <source>
        <dbReference type="ARBA" id="ARBA00023015"/>
    </source>
</evidence>
<dbReference type="Pfam" id="PF08281">
    <property type="entry name" value="Sigma70_r4_2"/>
    <property type="match status" value="1"/>
</dbReference>
<dbReference type="Gene3D" id="1.10.1740.10">
    <property type="match status" value="1"/>
</dbReference>
<dbReference type="STRING" id="1335309.GA0116948_10868"/>
<evidence type="ECO:0000313" key="7">
    <source>
        <dbReference type="EMBL" id="SCC42283.1"/>
    </source>
</evidence>
<dbReference type="Pfam" id="PF04542">
    <property type="entry name" value="Sigma70_r2"/>
    <property type="match status" value="1"/>
</dbReference>
<dbReference type="GO" id="GO:0016987">
    <property type="term" value="F:sigma factor activity"/>
    <property type="evidence" value="ECO:0007669"/>
    <property type="project" value="UniProtKB-KW"/>
</dbReference>
<dbReference type="Gene3D" id="1.10.10.10">
    <property type="entry name" value="Winged helix-like DNA-binding domain superfamily/Winged helix DNA-binding domain"/>
    <property type="match status" value="1"/>
</dbReference>
<evidence type="ECO:0000256" key="1">
    <source>
        <dbReference type="ARBA" id="ARBA00010641"/>
    </source>
</evidence>
<dbReference type="RefSeq" id="WP_089712661.1">
    <property type="nucleotide sequence ID" value="NZ_FMAR01000008.1"/>
</dbReference>
<proteinExistence type="inferred from homology"/>
<accession>A0A1C4EFA0</accession>
<dbReference type="SUPFAM" id="SSF88946">
    <property type="entry name" value="Sigma2 domain of RNA polymerase sigma factors"/>
    <property type="match status" value="1"/>
</dbReference>
<dbReference type="InterPro" id="IPR013325">
    <property type="entry name" value="RNA_pol_sigma_r2"/>
</dbReference>
<dbReference type="InterPro" id="IPR007627">
    <property type="entry name" value="RNA_pol_sigma70_r2"/>
</dbReference>
<dbReference type="InterPro" id="IPR013249">
    <property type="entry name" value="RNA_pol_sigma70_r4_t2"/>
</dbReference>
<dbReference type="NCBIfam" id="TIGR02985">
    <property type="entry name" value="Sig70_bacteroi1"/>
    <property type="match status" value="1"/>
</dbReference>
<evidence type="ECO:0000256" key="3">
    <source>
        <dbReference type="ARBA" id="ARBA00023082"/>
    </source>
</evidence>
<name>A0A1C4EFA0_9BACT</name>
<dbReference type="Proteomes" id="UP000242818">
    <property type="component" value="Unassembled WGS sequence"/>
</dbReference>
<keyword evidence="5" id="KW-0472">Membrane</keyword>